<feature type="compositionally biased region" description="Low complexity" evidence="1">
    <location>
        <begin position="27"/>
        <end position="41"/>
    </location>
</feature>
<name>A0ABX8TGW1_9CAUL</name>
<protein>
    <submittedName>
        <fullName evidence="3">TonB-dependent receptor</fullName>
    </submittedName>
</protein>
<dbReference type="Pfam" id="PF00593">
    <property type="entry name" value="TonB_dep_Rec_b-barrel"/>
    <property type="match status" value="1"/>
</dbReference>
<reference evidence="3 4" key="1">
    <citation type="submission" date="2021-07" db="EMBL/GenBank/DDBJ databases">
        <title>Isolation and characterization of bacteria from a gold mining with a capacity of golden bioaccumulation.</title>
        <authorList>
            <person name="Yang X.J."/>
        </authorList>
    </citation>
    <scope>NUCLEOTIDE SEQUENCE [LARGE SCALE GENOMIC DNA]</scope>
    <source>
        <strain evidence="3 4">Au29</strain>
    </source>
</reference>
<dbReference type="EMBL" id="CP080034">
    <property type="protein sequence ID" value="QYC10477.1"/>
    <property type="molecule type" value="Genomic_DNA"/>
</dbReference>
<evidence type="ECO:0000259" key="2">
    <source>
        <dbReference type="Pfam" id="PF00593"/>
    </source>
</evidence>
<feature type="domain" description="TonB-dependent receptor-like beta-barrel" evidence="2">
    <location>
        <begin position="32"/>
        <end position="224"/>
    </location>
</feature>
<dbReference type="PANTHER" id="PTHR47234">
    <property type="match status" value="1"/>
</dbReference>
<sequence length="234" mass="25281">MSGPCPRTGRSLPGSAACGPPRHRVCPGGTSPTPDSSGSRSVSSAFAELAIPLISPEFNIPLVRSFDLQLAGRVENYSDVGSVAKPKIAAAWSVFDGLTVRGSWSGGFKAPNLELVNSPGSIRRSAATDWIRCEAQVRSKNPQYANVTRYADCSNISYATESYRGGNSELKPEESESTSLGFIFRPLFIPEKLGDFSFSADWWQIEQENVIGILGQDNGLVLDAFYRITQGQCH</sequence>
<dbReference type="Proteomes" id="UP000824334">
    <property type="component" value="Chromosome"/>
</dbReference>
<gene>
    <name evidence="3" type="ORF">KWG56_00130</name>
</gene>
<evidence type="ECO:0000313" key="4">
    <source>
        <dbReference type="Proteomes" id="UP000824334"/>
    </source>
</evidence>
<proteinExistence type="predicted"/>
<keyword evidence="4" id="KW-1185">Reference proteome</keyword>
<dbReference type="PANTHER" id="PTHR47234:SF1">
    <property type="entry name" value="TONB-DEPENDENT RECEPTOR"/>
    <property type="match status" value="1"/>
</dbReference>
<accession>A0ABX8TGW1</accession>
<dbReference type="InterPro" id="IPR000531">
    <property type="entry name" value="Beta-barrel_TonB"/>
</dbReference>
<organism evidence="3 4">
    <name type="scientific">Brevundimonas nasdae</name>
    <dbReference type="NCBI Taxonomy" id="172043"/>
    <lineage>
        <taxon>Bacteria</taxon>
        <taxon>Pseudomonadati</taxon>
        <taxon>Pseudomonadota</taxon>
        <taxon>Alphaproteobacteria</taxon>
        <taxon>Caulobacterales</taxon>
        <taxon>Caulobacteraceae</taxon>
        <taxon>Brevundimonas</taxon>
    </lineage>
</organism>
<dbReference type="GeneID" id="94373650"/>
<evidence type="ECO:0000313" key="3">
    <source>
        <dbReference type="EMBL" id="QYC10477.1"/>
    </source>
</evidence>
<dbReference type="RefSeq" id="WP_219353241.1">
    <property type="nucleotide sequence ID" value="NZ_CP080034.1"/>
</dbReference>
<keyword evidence="3" id="KW-0675">Receptor</keyword>
<feature type="region of interest" description="Disordered" evidence="1">
    <location>
        <begin position="1"/>
        <end position="41"/>
    </location>
</feature>
<evidence type="ECO:0000256" key="1">
    <source>
        <dbReference type="SAM" id="MobiDB-lite"/>
    </source>
</evidence>